<evidence type="ECO:0000259" key="1">
    <source>
        <dbReference type="Pfam" id="PF14244"/>
    </source>
</evidence>
<evidence type="ECO:0000313" key="2">
    <source>
        <dbReference type="EMBL" id="KAF6157905.1"/>
    </source>
</evidence>
<dbReference type="Pfam" id="PF14244">
    <property type="entry name" value="Retrotran_gag_3"/>
    <property type="match status" value="1"/>
</dbReference>
<dbReference type="OrthoDB" id="1845088at2759"/>
<comment type="caution">
    <text evidence="2">The sequence shown here is derived from an EMBL/GenBank/DDBJ whole genome shotgun (WGS) entry which is preliminary data.</text>
</comment>
<protein>
    <recommendedName>
        <fullName evidence="1">Retrotransposon Copia-like N-terminal domain-containing protein</fullName>
    </recommendedName>
</protein>
<gene>
    <name evidence="2" type="ORF">GIB67_015221</name>
</gene>
<dbReference type="Proteomes" id="UP000541444">
    <property type="component" value="Unassembled WGS sequence"/>
</dbReference>
<organism evidence="2 3">
    <name type="scientific">Kingdonia uniflora</name>
    <dbReference type="NCBI Taxonomy" id="39325"/>
    <lineage>
        <taxon>Eukaryota</taxon>
        <taxon>Viridiplantae</taxon>
        <taxon>Streptophyta</taxon>
        <taxon>Embryophyta</taxon>
        <taxon>Tracheophyta</taxon>
        <taxon>Spermatophyta</taxon>
        <taxon>Magnoliopsida</taxon>
        <taxon>Ranunculales</taxon>
        <taxon>Circaeasteraceae</taxon>
        <taxon>Kingdonia</taxon>
    </lineage>
</organism>
<name>A0A7J7MSM2_9MAGN</name>
<reference evidence="2 3" key="1">
    <citation type="journal article" date="2020" name="IScience">
        <title>Genome Sequencing of the Endangered Kingdonia uniflora (Circaeasteraceae, Ranunculales) Reveals Potential Mechanisms of Evolutionary Specialization.</title>
        <authorList>
            <person name="Sun Y."/>
            <person name="Deng T."/>
            <person name="Zhang A."/>
            <person name="Moore M.J."/>
            <person name="Landis J.B."/>
            <person name="Lin N."/>
            <person name="Zhang H."/>
            <person name="Zhang X."/>
            <person name="Huang J."/>
            <person name="Zhang X."/>
            <person name="Sun H."/>
            <person name="Wang H."/>
        </authorList>
    </citation>
    <scope>NUCLEOTIDE SEQUENCE [LARGE SCALE GENOMIC DNA]</scope>
    <source>
        <strain evidence="2">TB1705</strain>
        <tissue evidence="2">Leaf</tissue>
    </source>
</reference>
<accession>A0A7J7MSM2</accession>
<dbReference type="AlphaFoldDB" id="A0A7J7MSM2"/>
<proteinExistence type="predicted"/>
<keyword evidence="3" id="KW-1185">Reference proteome</keyword>
<evidence type="ECO:0000313" key="3">
    <source>
        <dbReference type="Proteomes" id="UP000541444"/>
    </source>
</evidence>
<dbReference type="EMBL" id="JACGCM010001245">
    <property type="protein sequence ID" value="KAF6157905.1"/>
    <property type="molecule type" value="Genomic_DNA"/>
</dbReference>
<feature type="domain" description="Retrotransposon Copia-like N-terminal" evidence="1">
    <location>
        <begin position="20"/>
        <end position="57"/>
    </location>
</feature>
<dbReference type="PANTHER" id="PTHR47481:SF7">
    <property type="entry name" value="CCHC-TYPE DOMAIN-CONTAINING PROTEIN"/>
    <property type="match status" value="1"/>
</dbReference>
<sequence>MASLSSTPTTIPGISNLAQVAIKLDKTNYMLWKSQLLTILYGTNMLQMVDGTNSSPEEMIMVESDKVINPEIFEWKKMDLILLSWLHAIVTPSVLA</sequence>
<dbReference type="InterPro" id="IPR029472">
    <property type="entry name" value="Copia-like_N"/>
</dbReference>
<dbReference type="PANTHER" id="PTHR47481">
    <property type="match status" value="1"/>
</dbReference>